<feature type="domain" description="Antitoxin Xre/MbcA/ParS-like toxin-binding" evidence="1">
    <location>
        <begin position="77"/>
        <end position="124"/>
    </location>
</feature>
<reference evidence="3 4" key="1">
    <citation type="submission" date="2018-10" db="EMBL/GenBank/DDBJ databases">
        <authorList>
            <person name="Chen W.-M."/>
        </authorList>
    </citation>
    <scope>NUCLEOTIDE SEQUENCE [LARGE SCALE GENOMIC DNA]</scope>
    <source>
        <strain evidence="3 4">H-5</strain>
    </source>
</reference>
<dbReference type="InterPro" id="IPR046847">
    <property type="entry name" value="Xre-like_HTH"/>
</dbReference>
<dbReference type="RefSeq" id="WP_123237218.1">
    <property type="nucleotide sequence ID" value="NZ_RJVP01000003.1"/>
</dbReference>
<gene>
    <name evidence="3" type="ORF">ED236_06790</name>
</gene>
<evidence type="ECO:0000259" key="2">
    <source>
        <dbReference type="Pfam" id="PF20432"/>
    </source>
</evidence>
<organism evidence="3 4">
    <name type="scientific">Pseudomethylobacillus aquaticus</name>
    <dbReference type="NCBI Taxonomy" id="2676064"/>
    <lineage>
        <taxon>Bacteria</taxon>
        <taxon>Pseudomonadati</taxon>
        <taxon>Pseudomonadota</taxon>
        <taxon>Betaproteobacteria</taxon>
        <taxon>Nitrosomonadales</taxon>
        <taxon>Methylophilaceae</taxon>
        <taxon>Pseudomethylobacillus</taxon>
    </lineage>
</organism>
<evidence type="ECO:0000313" key="4">
    <source>
        <dbReference type="Proteomes" id="UP000275137"/>
    </source>
</evidence>
<proteinExistence type="predicted"/>
<sequence length="126" mass="13906">MTAQAAHINPDRSRVLTSAVQEVAQRFELGSTELKDIIGVSQSTASRLLNGYYGIPEGSKPWELSALLVRMYRSLSSMVGGDDALARAWMHSPNRAMGGRHPAQEIKRVEGLVRACEYLDAHRARI</sequence>
<dbReference type="EMBL" id="RJVP01000003">
    <property type="protein sequence ID" value="ROH86158.1"/>
    <property type="molecule type" value="Genomic_DNA"/>
</dbReference>
<feature type="domain" description="Antitoxin Xre-like helix-turn-helix" evidence="2">
    <location>
        <begin position="8"/>
        <end position="47"/>
    </location>
</feature>
<dbReference type="InterPro" id="IPR024467">
    <property type="entry name" value="Xre/MbcA/ParS-like_toxin-bd"/>
</dbReference>
<dbReference type="Pfam" id="PF09722">
    <property type="entry name" value="Xre_MbcA_ParS_C"/>
    <property type="match status" value="1"/>
</dbReference>
<accession>A0A3N0V107</accession>
<keyword evidence="4" id="KW-1185">Reference proteome</keyword>
<name>A0A3N0V107_9PROT</name>
<dbReference type="AlphaFoldDB" id="A0A3N0V107"/>
<protein>
    <submittedName>
        <fullName evidence="3">DUF2384 domain-containing protein</fullName>
    </submittedName>
</protein>
<evidence type="ECO:0000259" key="1">
    <source>
        <dbReference type="Pfam" id="PF09722"/>
    </source>
</evidence>
<evidence type="ECO:0000313" key="3">
    <source>
        <dbReference type="EMBL" id="ROH86158.1"/>
    </source>
</evidence>
<comment type="caution">
    <text evidence="3">The sequence shown here is derived from an EMBL/GenBank/DDBJ whole genome shotgun (WGS) entry which is preliminary data.</text>
</comment>
<dbReference type="Proteomes" id="UP000275137">
    <property type="component" value="Unassembled WGS sequence"/>
</dbReference>
<dbReference type="Pfam" id="PF20432">
    <property type="entry name" value="Xre-like-HTH"/>
    <property type="match status" value="1"/>
</dbReference>
<dbReference type="GO" id="GO:0003677">
    <property type="term" value="F:DNA binding"/>
    <property type="evidence" value="ECO:0007669"/>
    <property type="project" value="InterPro"/>
</dbReference>